<evidence type="ECO:0000313" key="3">
    <source>
        <dbReference type="Proteomes" id="UP001604277"/>
    </source>
</evidence>
<dbReference type="EMBL" id="JBFOLJ010000017">
    <property type="protein sequence ID" value="KAL2467815.1"/>
    <property type="molecule type" value="Genomic_DNA"/>
</dbReference>
<dbReference type="AlphaFoldDB" id="A0ABD1PVC0"/>
<feature type="transmembrane region" description="Helical" evidence="1">
    <location>
        <begin position="76"/>
        <end position="100"/>
    </location>
</feature>
<proteinExistence type="predicted"/>
<name>A0ABD1PVC0_9LAMI</name>
<reference evidence="3" key="1">
    <citation type="submission" date="2024-07" db="EMBL/GenBank/DDBJ databases">
        <title>Two chromosome-level genome assemblies of Korean endemic species Abeliophyllum distichum and Forsythia ovata (Oleaceae).</title>
        <authorList>
            <person name="Jang H."/>
        </authorList>
    </citation>
    <scope>NUCLEOTIDE SEQUENCE [LARGE SCALE GENOMIC DNA]</scope>
</reference>
<keyword evidence="1" id="KW-0472">Membrane</keyword>
<comment type="caution">
    <text evidence="2">The sequence shown here is derived from an EMBL/GenBank/DDBJ whole genome shotgun (WGS) entry which is preliminary data.</text>
</comment>
<keyword evidence="1" id="KW-1133">Transmembrane helix</keyword>
<dbReference type="Proteomes" id="UP001604277">
    <property type="component" value="Unassembled WGS sequence"/>
</dbReference>
<keyword evidence="1" id="KW-0812">Transmembrane</keyword>
<organism evidence="2 3">
    <name type="scientific">Forsythia ovata</name>
    <dbReference type="NCBI Taxonomy" id="205694"/>
    <lineage>
        <taxon>Eukaryota</taxon>
        <taxon>Viridiplantae</taxon>
        <taxon>Streptophyta</taxon>
        <taxon>Embryophyta</taxon>
        <taxon>Tracheophyta</taxon>
        <taxon>Spermatophyta</taxon>
        <taxon>Magnoliopsida</taxon>
        <taxon>eudicotyledons</taxon>
        <taxon>Gunneridae</taxon>
        <taxon>Pentapetalae</taxon>
        <taxon>asterids</taxon>
        <taxon>lamiids</taxon>
        <taxon>Lamiales</taxon>
        <taxon>Oleaceae</taxon>
        <taxon>Forsythieae</taxon>
        <taxon>Forsythia</taxon>
    </lineage>
</organism>
<evidence type="ECO:0000313" key="2">
    <source>
        <dbReference type="EMBL" id="KAL2467815.1"/>
    </source>
</evidence>
<keyword evidence="3" id="KW-1185">Reference proteome</keyword>
<accession>A0ABD1PVC0</accession>
<evidence type="ECO:0000256" key="1">
    <source>
        <dbReference type="SAM" id="Phobius"/>
    </source>
</evidence>
<protein>
    <submittedName>
        <fullName evidence="2">Uncharacterized protein</fullName>
    </submittedName>
</protein>
<gene>
    <name evidence="2" type="ORF">Fot_51340</name>
</gene>
<sequence length="118" mass="12977">MAKTYYRKRTPVAAHTLTSPAAVGIAKSRRTHSDEEENNIRASPLEAIDPRTQMVLFKMLNGGVFNYINGATGKEVAVFLSSILLIPPFFFFALPCLMIWKVNVSRADSLSLAARCGS</sequence>